<dbReference type="STRING" id="70448.A0A096P866"/>
<sequence>MALVTTTPIARARARPQTRRRTPRARARETEDATRGTNEYSNETKLRSEAQAPFRVARQFLYGGLCASATIGLGIATIQGVSGAMGAPNAPPMEASLENVAVDGVALAAFGTLYRREDDARARQMARIGREERLGRLRCELGGNGKTVRLEQLRGFSRVVVVSGDAEYVNDAIADAEAVREALMERGVLIVPVLNGASADGEVAPVGGEDRKFRATPLRANEWLEWIREQKSMAKVGDDVGVYVGLRMDGRVRSSGTGRVPFARFAQELPPTDGWGGALDGFDGRVGVDT</sequence>
<evidence type="ECO:0000256" key="1">
    <source>
        <dbReference type="SAM" id="MobiDB-lite"/>
    </source>
</evidence>
<keyword evidence="3" id="KW-1185">Reference proteome</keyword>
<feature type="compositionally biased region" description="Basic residues" evidence="1">
    <location>
        <begin position="12"/>
        <end position="25"/>
    </location>
</feature>
<gene>
    <name evidence="2" type="ORF">OT_ostta16g02470</name>
</gene>
<reference evidence="3" key="1">
    <citation type="journal article" date="2006" name="Proc. Natl. Acad. Sci. U.S.A.">
        <title>Genome analysis of the smallest free-living eukaryote Ostreococcus tauri unveils many unique features.</title>
        <authorList>
            <person name="Derelle E."/>
            <person name="Ferraz C."/>
            <person name="Rombauts S."/>
            <person name="Rouze P."/>
            <person name="Worden A.Z."/>
            <person name="Robbens S."/>
            <person name="Partensky F."/>
            <person name="Degroeve S."/>
            <person name="Echeynie S."/>
            <person name="Cooke R."/>
            <person name="Saeys Y."/>
            <person name="Wuyts J."/>
            <person name="Jabbari K."/>
            <person name="Bowler C."/>
            <person name="Panaud O."/>
            <person name="Piegu B."/>
            <person name="Ball S.G."/>
            <person name="Ral J.-P."/>
            <person name="Bouget F.-Y."/>
            <person name="Piganeau G."/>
            <person name="De Baets B."/>
            <person name="Picard A."/>
            <person name="Delseny M."/>
            <person name="Demaille J."/>
            <person name="Van de Peer Y."/>
            <person name="Moreau H."/>
        </authorList>
    </citation>
    <scope>NUCLEOTIDE SEQUENCE [LARGE SCALE GENOMIC DNA]</scope>
    <source>
        <strain evidence="3">OTTH 0595 / CCAP 157/2 / RCC745</strain>
    </source>
</reference>
<dbReference type="InParanoid" id="A0A096P866"/>
<dbReference type="AlphaFoldDB" id="A0A096P866"/>
<dbReference type="PANTHER" id="PTHR35498:SF1">
    <property type="entry name" value="LOW PSII ACCUMULATION-LIKE PROTEIN"/>
    <property type="match status" value="1"/>
</dbReference>
<name>A0A096P866_OSTTA</name>
<feature type="compositionally biased region" description="Low complexity" evidence="1">
    <location>
        <begin position="1"/>
        <end position="11"/>
    </location>
</feature>
<reference evidence="2 3" key="2">
    <citation type="journal article" date="2014" name="BMC Genomics">
        <title>An improved genome of the model marine alga Ostreococcus tauri unfolds by assessing Illumina de novo assemblies.</title>
        <authorList>
            <person name="Blanc-Mathieu R."/>
            <person name="Verhelst B."/>
            <person name="Derelle E."/>
            <person name="Rombauts S."/>
            <person name="Bouget F.Y."/>
            <person name="Carre I."/>
            <person name="Chateau A."/>
            <person name="Eyre-Walker A."/>
            <person name="Grimsley N."/>
            <person name="Moreau H."/>
            <person name="Piegu B."/>
            <person name="Rivals E."/>
            <person name="Schackwitz W."/>
            <person name="Van de Peer Y."/>
            <person name="Piganeau G."/>
        </authorList>
    </citation>
    <scope>NUCLEOTIDE SEQUENCE [LARGE SCALE GENOMIC DNA]</scope>
    <source>
        <strain evidence="3">OTTH 0595 / CCAP 157/2 / RCC745</strain>
    </source>
</reference>
<protein>
    <submittedName>
        <fullName evidence="2">Uncharacterized protein</fullName>
    </submittedName>
</protein>
<comment type="caution">
    <text evidence="2">The sequence shown here is derived from an EMBL/GenBank/DDBJ whole genome shotgun (WGS) entry which is preliminary data.</text>
</comment>
<dbReference type="GeneID" id="9831005"/>
<dbReference type="PANTHER" id="PTHR35498">
    <property type="entry name" value="PROTEIN LOW PSII ACCUMULATION 1, CHLOROPLASTIC"/>
    <property type="match status" value="1"/>
</dbReference>
<dbReference type="InterPro" id="IPR021883">
    <property type="entry name" value="LPA1-like"/>
</dbReference>
<evidence type="ECO:0000313" key="2">
    <source>
        <dbReference type="EMBL" id="CEG00454.1"/>
    </source>
</evidence>
<dbReference type="FunCoup" id="A0A096P866">
    <property type="interactions" value="307"/>
</dbReference>
<dbReference type="OrthoDB" id="5130at2759"/>
<dbReference type="Proteomes" id="UP000009170">
    <property type="component" value="Unassembled WGS sequence"/>
</dbReference>
<dbReference type="EMBL" id="CAID01000016">
    <property type="protein sequence ID" value="CEG00454.1"/>
    <property type="molecule type" value="Genomic_DNA"/>
</dbReference>
<dbReference type="RefSeq" id="XP_022840389.1">
    <property type="nucleotide sequence ID" value="XM_022985600.1"/>
</dbReference>
<feature type="region of interest" description="Disordered" evidence="1">
    <location>
        <begin position="1"/>
        <end position="46"/>
    </location>
</feature>
<organism evidence="2 3">
    <name type="scientific">Ostreococcus tauri</name>
    <name type="common">Marine green alga</name>
    <dbReference type="NCBI Taxonomy" id="70448"/>
    <lineage>
        <taxon>Eukaryota</taxon>
        <taxon>Viridiplantae</taxon>
        <taxon>Chlorophyta</taxon>
        <taxon>Mamiellophyceae</taxon>
        <taxon>Mamiellales</taxon>
        <taxon>Bathycoccaceae</taxon>
        <taxon>Ostreococcus</taxon>
    </lineage>
</organism>
<dbReference type="KEGG" id="ota:OT_ostta16g02470"/>
<accession>A0A096P866</accession>
<dbReference type="Pfam" id="PF11998">
    <property type="entry name" value="DUF3493"/>
    <property type="match status" value="1"/>
</dbReference>
<proteinExistence type="predicted"/>
<evidence type="ECO:0000313" key="3">
    <source>
        <dbReference type="Proteomes" id="UP000009170"/>
    </source>
</evidence>